<organism evidence="2 3">
    <name type="scientific">Coffea canephora</name>
    <name type="common">Robusta coffee</name>
    <dbReference type="NCBI Taxonomy" id="49390"/>
    <lineage>
        <taxon>Eukaryota</taxon>
        <taxon>Viridiplantae</taxon>
        <taxon>Streptophyta</taxon>
        <taxon>Embryophyta</taxon>
        <taxon>Tracheophyta</taxon>
        <taxon>Spermatophyta</taxon>
        <taxon>Magnoliopsida</taxon>
        <taxon>eudicotyledons</taxon>
        <taxon>Gunneridae</taxon>
        <taxon>Pentapetalae</taxon>
        <taxon>asterids</taxon>
        <taxon>lamiids</taxon>
        <taxon>Gentianales</taxon>
        <taxon>Rubiaceae</taxon>
        <taxon>Ixoroideae</taxon>
        <taxon>Gardenieae complex</taxon>
        <taxon>Bertiereae - Coffeeae clade</taxon>
        <taxon>Coffeeae</taxon>
        <taxon>Coffea</taxon>
    </lineage>
</organism>
<dbReference type="AlphaFoldDB" id="A0A068VAW5"/>
<reference evidence="3" key="1">
    <citation type="journal article" date="2014" name="Science">
        <title>The coffee genome provides insight into the convergent evolution of caffeine biosynthesis.</title>
        <authorList>
            <person name="Denoeud F."/>
            <person name="Carretero-Paulet L."/>
            <person name="Dereeper A."/>
            <person name="Droc G."/>
            <person name="Guyot R."/>
            <person name="Pietrella M."/>
            <person name="Zheng C."/>
            <person name="Alberti A."/>
            <person name="Anthony F."/>
            <person name="Aprea G."/>
            <person name="Aury J.M."/>
            <person name="Bento P."/>
            <person name="Bernard M."/>
            <person name="Bocs S."/>
            <person name="Campa C."/>
            <person name="Cenci A."/>
            <person name="Combes M.C."/>
            <person name="Crouzillat D."/>
            <person name="Da Silva C."/>
            <person name="Daddiego L."/>
            <person name="De Bellis F."/>
            <person name="Dussert S."/>
            <person name="Garsmeur O."/>
            <person name="Gayraud T."/>
            <person name="Guignon V."/>
            <person name="Jahn K."/>
            <person name="Jamilloux V."/>
            <person name="Joet T."/>
            <person name="Labadie K."/>
            <person name="Lan T."/>
            <person name="Leclercq J."/>
            <person name="Lepelley M."/>
            <person name="Leroy T."/>
            <person name="Li L.T."/>
            <person name="Librado P."/>
            <person name="Lopez L."/>
            <person name="Munoz A."/>
            <person name="Noel B."/>
            <person name="Pallavicini A."/>
            <person name="Perrotta G."/>
            <person name="Poncet V."/>
            <person name="Pot D."/>
            <person name="Priyono X."/>
            <person name="Rigoreau M."/>
            <person name="Rouard M."/>
            <person name="Rozas J."/>
            <person name="Tranchant-Dubreuil C."/>
            <person name="VanBuren R."/>
            <person name="Zhang Q."/>
            <person name="Andrade A.C."/>
            <person name="Argout X."/>
            <person name="Bertrand B."/>
            <person name="de Kochko A."/>
            <person name="Graziosi G."/>
            <person name="Henry R.J."/>
            <person name="Jayarama X."/>
            <person name="Ming R."/>
            <person name="Nagai C."/>
            <person name="Rounsley S."/>
            <person name="Sankoff D."/>
            <person name="Giuliano G."/>
            <person name="Albert V.A."/>
            <person name="Wincker P."/>
            <person name="Lashermes P."/>
        </authorList>
    </citation>
    <scope>NUCLEOTIDE SEQUENCE [LARGE SCALE GENOMIC DNA]</scope>
    <source>
        <strain evidence="3">cv. DH200-94</strain>
    </source>
</reference>
<dbReference type="Proteomes" id="UP000295252">
    <property type="component" value="Chromosome I"/>
</dbReference>
<evidence type="ECO:0000313" key="2">
    <source>
        <dbReference type="EMBL" id="CDP17679.1"/>
    </source>
</evidence>
<dbReference type="Gramene" id="CDP17679">
    <property type="protein sequence ID" value="CDP17679"/>
    <property type="gene ID" value="GSCOC_T00013224001"/>
</dbReference>
<dbReference type="InParanoid" id="A0A068VAW5"/>
<feature type="region of interest" description="Disordered" evidence="1">
    <location>
        <begin position="1"/>
        <end position="33"/>
    </location>
</feature>
<keyword evidence="3" id="KW-1185">Reference proteome</keyword>
<feature type="compositionally biased region" description="Polar residues" evidence="1">
    <location>
        <begin position="1"/>
        <end position="10"/>
    </location>
</feature>
<dbReference type="EMBL" id="HG739256">
    <property type="protein sequence ID" value="CDP17679.1"/>
    <property type="molecule type" value="Genomic_DNA"/>
</dbReference>
<protein>
    <submittedName>
        <fullName evidence="2">Uncharacterized protein</fullName>
    </submittedName>
</protein>
<name>A0A068VAW5_COFCA</name>
<gene>
    <name evidence="2" type="ORF">GSCOC_T00013224001</name>
</gene>
<accession>A0A068VAW5</accession>
<proteinExistence type="predicted"/>
<sequence>MKQKTWPSKSDTPHFTALPFTRKESDHPPQPPPLFLQIQYLRAHEEFYLFLVENPCPQQP</sequence>
<evidence type="ECO:0000313" key="3">
    <source>
        <dbReference type="Proteomes" id="UP000295252"/>
    </source>
</evidence>
<evidence type="ECO:0000256" key="1">
    <source>
        <dbReference type="SAM" id="MobiDB-lite"/>
    </source>
</evidence>